<dbReference type="EMBL" id="AAXW01000002">
    <property type="protein sequence ID" value="EAZ93978.1"/>
    <property type="molecule type" value="Genomic_DNA"/>
</dbReference>
<protein>
    <submittedName>
        <fullName evidence="2">Uncharacterized protein</fullName>
    </submittedName>
</protein>
<dbReference type="AlphaFoldDB" id="A3IJJ6"/>
<sequence length="21" mass="2323">MDGFGIFEGNHSTETDIKPQV</sequence>
<comment type="caution">
    <text evidence="2">The sequence shown here is derived from an EMBL/GenBank/DDBJ whole genome shotgun (WGS) entry which is preliminary data.</text>
</comment>
<feature type="compositionally biased region" description="Basic and acidic residues" evidence="1">
    <location>
        <begin position="11"/>
        <end position="21"/>
    </location>
</feature>
<feature type="region of interest" description="Disordered" evidence="1">
    <location>
        <begin position="1"/>
        <end position="21"/>
    </location>
</feature>
<evidence type="ECO:0000313" key="3">
    <source>
        <dbReference type="Proteomes" id="UP000003781"/>
    </source>
</evidence>
<dbReference type="Proteomes" id="UP000003781">
    <property type="component" value="Unassembled WGS sequence"/>
</dbReference>
<name>A3IJJ6_9CHRO</name>
<gene>
    <name evidence="2" type="ORF">CY0110_19322</name>
</gene>
<accession>A3IJJ6</accession>
<evidence type="ECO:0000313" key="2">
    <source>
        <dbReference type="EMBL" id="EAZ93978.1"/>
    </source>
</evidence>
<proteinExistence type="predicted"/>
<keyword evidence="3" id="KW-1185">Reference proteome</keyword>
<reference evidence="2 3" key="1">
    <citation type="submission" date="2007-03" db="EMBL/GenBank/DDBJ databases">
        <authorList>
            <person name="Stal L."/>
            <person name="Ferriera S."/>
            <person name="Johnson J."/>
            <person name="Kravitz S."/>
            <person name="Beeson K."/>
            <person name="Sutton G."/>
            <person name="Rogers Y.-H."/>
            <person name="Friedman R."/>
            <person name="Frazier M."/>
            <person name="Venter J.C."/>
        </authorList>
    </citation>
    <scope>NUCLEOTIDE SEQUENCE [LARGE SCALE GENOMIC DNA]</scope>
    <source>
        <strain evidence="2 3">CCY0110</strain>
    </source>
</reference>
<evidence type="ECO:0000256" key="1">
    <source>
        <dbReference type="SAM" id="MobiDB-lite"/>
    </source>
</evidence>
<organism evidence="2 3">
    <name type="scientific">Crocosphaera chwakensis CCY0110</name>
    <dbReference type="NCBI Taxonomy" id="391612"/>
    <lineage>
        <taxon>Bacteria</taxon>
        <taxon>Bacillati</taxon>
        <taxon>Cyanobacteriota</taxon>
        <taxon>Cyanophyceae</taxon>
        <taxon>Oscillatoriophycideae</taxon>
        <taxon>Chroococcales</taxon>
        <taxon>Aphanothecaceae</taxon>
        <taxon>Crocosphaera</taxon>
        <taxon>Crocosphaera chwakensis</taxon>
    </lineage>
</organism>